<feature type="transmembrane region" description="Helical" evidence="3">
    <location>
        <begin position="146"/>
        <end position="163"/>
    </location>
</feature>
<dbReference type="GO" id="GO:0016020">
    <property type="term" value="C:membrane"/>
    <property type="evidence" value="ECO:0007669"/>
    <property type="project" value="UniProtKB-SubCell"/>
</dbReference>
<dbReference type="Pfam" id="PF07690">
    <property type="entry name" value="MFS_1"/>
    <property type="match status" value="1"/>
</dbReference>
<dbReference type="GeneID" id="19328364"/>
<dbReference type="InterPro" id="IPR011701">
    <property type="entry name" value="MFS"/>
</dbReference>
<feature type="transmembrane region" description="Helical" evidence="3">
    <location>
        <begin position="175"/>
        <end position="198"/>
    </location>
</feature>
<dbReference type="KEGG" id="tmn:UCRPA7_7591"/>
<evidence type="ECO:0000313" key="4">
    <source>
        <dbReference type="EMBL" id="EON96906.1"/>
    </source>
</evidence>
<keyword evidence="3" id="KW-0812">Transmembrane</keyword>
<keyword evidence="3" id="KW-1133">Transmembrane helix</keyword>
<feature type="transmembrane region" description="Helical" evidence="3">
    <location>
        <begin position="239"/>
        <end position="259"/>
    </location>
</feature>
<dbReference type="EMBL" id="KB933309">
    <property type="protein sequence ID" value="EON96906.1"/>
    <property type="molecule type" value="Genomic_DNA"/>
</dbReference>
<evidence type="ECO:0000256" key="1">
    <source>
        <dbReference type="ARBA" id="ARBA00004141"/>
    </source>
</evidence>
<comment type="subcellular location">
    <subcellularLocation>
        <location evidence="1">Membrane</location>
        <topology evidence="1">Multi-pass membrane protein</topology>
    </subcellularLocation>
</comment>
<dbReference type="Gene3D" id="1.20.1250.20">
    <property type="entry name" value="MFS general substrate transporter like domains"/>
    <property type="match status" value="2"/>
</dbReference>
<comment type="similarity">
    <text evidence="2">Belongs to the major facilitator superfamily. Monocarboxylate porter (TC 2.A.1.13) family.</text>
</comment>
<feature type="transmembrane region" description="Helical" evidence="3">
    <location>
        <begin position="400"/>
        <end position="420"/>
    </location>
</feature>
<feature type="transmembrane region" description="Helical" evidence="3">
    <location>
        <begin position="204"/>
        <end position="227"/>
    </location>
</feature>
<dbReference type="PANTHER" id="PTHR11360:SF315">
    <property type="entry name" value="TRANSPORTER MCH2-RELATED"/>
    <property type="match status" value="1"/>
</dbReference>
<organism evidence="4 5">
    <name type="scientific">Phaeoacremonium minimum (strain UCR-PA7)</name>
    <name type="common">Esca disease fungus</name>
    <name type="synonym">Togninia minima</name>
    <dbReference type="NCBI Taxonomy" id="1286976"/>
    <lineage>
        <taxon>Eukaryota</taxon>
        <taxon>Fungi</taxon>
        <taxon>Dikarya</taxon>
        <taxon>Ascomycota</taxon>
        <taxon>Pezizomycotina</taxon>
        <taxon>Sordariomycetes</taxon>
        <taxon>Sordariomycetidae</taxon>
        <taxon>Togniniales</taxon>
        <taxon>Togniniaceae</taxon>
        <taxon>Phaeoacremonium</taxon>
    </lineage>
</organism>
<reference evidence="5" key="1">
    <citation type="journal article" date="2013" name="Genome Announc.">
        <title>Draft genome sequence of the ascomycete Phaeoacremonium aleophilum strain UCR-PA7, a causal agent of the esca disease complex in grapevines.</title>
        <authorList>
            <person name="Blanco-Ulate B."/>
            <person name="Rolshausen P."/>
            <person name="Cantu D."/>
        </authorList>
    </citation>
    <scope>NUCLEOTIDE SEQUENCE [LARGE SCALE GENOMIC DNA]</scope>
    <source>
        <strain evidence="5">UCR-PA7</strain>
    </source>
</reference>
<dbReference type="PANTHER" id="PTHR11360">
    <property type="entry name" value="MONOCARBOXYLATE TRANSPORTER"/>
    <property type="match status" value="1"/>
</dbReference>
<evidence type="ECO:0000256" key="3">
    <source>
        <dbReference type="SAM" id="Phobius"/>
    </source>
</evidence>
<gene>
    <name evidence="4" type="ORF">UCRPA7_7591</name>
</gene>
<dbReference type="HOGENOM" id="CLU_001265_1_2_1"/>
<feature type="transmembrane region" description="Helical" evidence="3">
    <location>
        <begin position="315"/>
        <end position="336"/>
    </location>
</feature>
<feature type="transmembrane region" description="Helical" evidence="3">
    <location>
        <begin position="271"/>
        <end position="291"/>
    </location>
</feature>
<dbReference type="GO" id="GO:0022857">
    <property type="term" value="F:transmembrane transporter activity"/>
    <property type="evidence" value="ECO:0007669"/>
    <property type="project" value="InterPro"/>
</dbReference>
<dbReference type="AlphaFoldDB" id="R8BC81"/>
<dbReference type="InterPro" id="IPR036259">
    <property type="entry name" value="MFS_trans_sf"/>
</dbReference>
<evidence type="ECO:0000313" key="5">
    <source>
        <dbReference type="Proteomes" id="UP000014074"/>
    </source>
</evidence>
<sequence length="497" mass="53674">MQLLVDLLEASYIRGLDPPGRYRSIACSTTVSEAPRGRIHRRSYHIEDDEKHMSENDPQQAIRATEPTATANDQDEKFVADETADETVDESDTTGADGEFKEGGYGWVVVFCVLFINAHTWGMNSAYSVFLAYYLRTDTLSGGSPIAYAFVGGLSLSIGTNNEQRVAFFSGTSCIRLYGTQTTLFIGVVLETVAFIGASFTSQIWHLILSQGIAFGLGMGFLFVASVPVVPQWFTTKRSFANAVAASGSGFGGVCYSLGTNAMIKNIGLPWAFRILAILAFVVNGICSLLIRDRNKQVGAVHVAFNKELFKKIEFYMYISWGFFSLLSYTIVIFSLPDYAQTVGLSSSQGSVIAACFNAVGRPLIGLISDRVGRINIAALGTLVAGVAAFFIWIFAGKYYAGAIVYALLGCFAGLLWATIAPVGAEVFGLQLLPSALSVTWLALVLPATFAEVIGLSLRTHGINGYLHCQIFAGIMYMVSFASGKTKSPPTYDDTVD</sequence>
<dbReference type="eggNOG" id="KOG2504">
    <property type="taxonomic scope" value="Eukaryota"/>
</dbReference>
<proteinExistence type="inferred from homology"/>
<keyword evidence="5" id="KW-1185">Reference proteome</keyword>
<accession>R8BC81</accession>
<dbReference type="Proteomes" id="UP000014074">
    <property type="component" value="Unassembled WGS sequence"/>
</dbReference>
<protein>
    <submittedName>
        <fullName evidence="4">Putative major facilitator superfamily transporter protein</fullName>
    </submittedName>
</protein>
<name>R8BC81_PHAM7</name>
<dbReference type="SUPFAM" id="SSF103473">
    <property type="entry name" value="MFS general substrate transporter"/>
    <property type="match status" value="1"/>
</dbReference>
<keyword evidence="3" id="KW-0472">Membrane</keyword>
<dbReference type="InterPro" id="IPR050327">
    <property type="entry name" value="Proton-linked_MCT"/>
</dbReference>
<feature type="transmembrane region" description="Helical" evidence="3">
    <location>
        <begin position="432"/>
        <end position="451"/>
    </location>
</feature>
<evidence type="ECO:0000256" key="2">
    <source>
        <dbReference type="ARBA" id="ARBA00006727"/>
    </source>
</evidence>
<feature type="transmembrane region" description="Helical" evidence="3">
    <location>
        <begin position="375"/>
        <end position="394"/>
    </location>
</feature>
<feature type="transmembrane region" description="Helical" evidence="3">
    <location>
        <begin position="107"/>
        <end position="134"/>
    </location>
</feature>
<dbReference type="OrthoDB" id="6499973at2759"/>
<dbReference type="RefSeq" id="XP_007918310.1">
    <property type="nucleotide sequence ID" value="XM_007920119.1"/>
</dbReference>
<feature type="transmembrane region" description="Helical" evidence="3">
    <location>
        <begin position="463"/>
        <end position="482"/>
    </location>
</feature>